<dbReference type="PROSITE" id="PS00211">
    <property type="entry name" value="ABC_TRANSPORTER_1"/>
    <property type="match status" value="1"/>
</dbReference>
<evidence type="ECO:0000256" key="3">
    <source>
        <dbReference type="ARBA" id="ARBA00022741"/>
    </source>
</evidence>
<dbReference type="InterPro" id="IPR017871">
    <property type="entry name" value="ABC_transporter-like_CS"/>
</dbReference>
<feature type="domain" description="ABC transporter" evidence="5">
    <location>
        <begin position="26"/>
        <end position="257"/>
    </location>
</feature>
<evidence type="ECO:0000313" key="6">
    <source>
        <dbReference type="EMBL" id="MBO0664284.1"/>
    </source>
</evidence>
<dbReference type="InterPro" id="IPR003593">
    <property type="entry name" value="AAA+_ATPase"/>
</dbReference>
<dbReference type="Pfam" id="PF00005">
    <property type="entry name" value="ABC_tran"/>
    <property type="match status" value="1"/>
</dbReference>
<dbReference type="PANTHER" id="PTHR42788">
    <property type="entry name" value="TAURINE IMPORT ATP-BINDING PROTEIN-RELATED"/>
    <property type="match status" value="1"/>
</dbReference>
<reference evidence="6" key="1">
    <citation type="submission" date="2021-03" db="EMBL/GenBank/DDBJ databases">
        <title>Whole genome sequence of Jiella sp. CQZ9-1.</title>
        <authorList>
            <person name="Tuo L."/>
        </authorList>
    </citation>
    <scope>NUCLEOTIDE SEQUENCE</scope>
    <source>
        <strain evidence="6">CQZ9-1</strain>
    </source>
</reference>
<name>A0A939G0K2_9HYPH</name>
<sequence>MTSASAASLTRADTASEATGAAGLVAQGVSVTFRRGTQVIDALKDVSLNIPRGTRAALIGASGCGKSTLLRVFADIVQPTSGTASHYGLTPAEARANRVYALVQQGSTMLPWRTVIDNVALGLEIAGTSKPERLERAAESLALVGLKGFEKSLPAELSGGMRQRAAIARALTLRPRFLLMDEPFGALDEITRDRLHFELLRILEETGATLFLVTHSIAEAVILSDKVVVMTPRPGRISQVIDVDLGQHRTPATREDPRFGHYELMLRRALHHDA</sequence>
<comment type="caution">
    <text evidence="6">The sequence shown here is derived from an EMBL/GenBank/DDBJ whole genome shotgun (WGS) entry which is preliminary data.</text>
</comment>
<keyword evidence="2" id="KW-0813">Transport</keyword>
<evidence type="ECO:0000256" key="1">
    <source>
        <dbReference type="ARBA" id="ARBA00005417"/>
    </source>
</evidence>
<dbReference type="CDD" id="cd03293">
    <property type="entry name" value="ABC_NrtD_SsuB_transporters"/>
    <property type="match status" value="1"/>
</dbReference>
<organism evidence="6 7">
    <name type="scientific">Jiella flava</name>
    <dbReference type="NCBI Taxonomy" id="2816857"/>
    <lineage>
        <taxon>Bacteria</taxon>
        <taxon>Pseudomonadati</taxon>
        <taxon>Pseudomonadota</taxon>
        <taxon>Alphaproteobacteria</taxon>
        <taxon>Hyphomicrobiales</taxon>
        <taxon>Aurantimonadaceae</taxon>
        <taxon>Jiella</taxon>
    </lineage>
</organism>
<dbReference type="AlphaFoldDB" id="A0A939G0K2"/>
<dbReference type="Proteomes" id="UP000664122">
    <property type="component" value="Unassembled WGS sequence"/>
</dbReference>
<dbReference type="PANTHER" id="PTHR42788:SF20">
    <property type="entry name" value="ABC TRANSPORTER ATP-BINDING PROTEIN"/>
    <property type="match status" value="1"/>
</dbReference>
<dbReference type="GO" id="GO:0016887">
    <property type="term" value="F:ATP hydrolysis activity"/>
    <property type="evidence" value="ECO:0007669"/>
    <property type="project" value="InterPro"/>
</dbReference>
<comment type="similarity">
    <text evidence="1">Belongs to the ABC transporter superfamily.</text>
</comment>
<keyword evidence="4 6" id="KW-0067">ATP-binding</keyword>
<gene>
    <name evidence="6" type="ORF">J1C48_17015</name>
</gene>
<dbReference type="SMART" id="SM00382">
    <property type="entry name" value="AAA"/>
    <property type="match status" value="1"/>
</dbReference>
<dbReference type="InterPro" id="IPR003439">
    <property type="entry name" value="ABC_transporter-like_ATP-bd"/>
</dbReference>
<keyword evidence="7" id="KW-1185">Reference proteome</keyword>
<dbReference type="SUPFAM" id="SSF52540">
    <property type="entry name" value="P-loop containing nucleoside triphosphate hydrolases"/>
    <property type="match status" value="1"/>
</dbReference>
<dbReference type="RefSeq" id="WP_207259199.1">
    <property type="nucleotide sequence ID" value="NZ_JAFMPP010000019.1"/>
</dbReference>
<evidence type="ECO:0000259" key="5">
    <source>
        <dbReference type="PROSITE" id="PS50893"/>
    </source>
</evidence>
<evidence type="ECO:0000256" key="2">
    <source>
        <dbReference type="ARBA" id="ARBA00022448"/>
    </source>
</evidence>
<protein>
    <submittedName>
        <fullName evidence="6">ABC transporter ATP-binding protein</fullName>
    </submittedName>
</protein>
<dbReference type="Gene3D" id="3.40.50.300">
    <property type="entry name" value="P-loop containing nucleotide triphosphate hydrolases"/>
    <property type="match status" value="1"/>
</dbReference>
<dbReference type="EMBL" id="JAFMPP010000019">
    <property type="protein sequence ID" value="MBO0664284.1"/>
    <property type="molecule type" value="Genomic_DNA"/>
</dbReference>
<dbReference type="PROSITE" id="PS50893">
    <property type="entry name" value="ABC_TRANSPORTER_2"/>
    <property type="match status" value="1"/>
</dbReference>
<evidence type="ECO:0000313" key="7">
    <source>
        <dbReference type="Proteomes" id="UP000664122"/>
    </source>
</evidence>
<accession>A0A939G0K2</accession>
<evidence type="ECO:0000256" key="4">
    <source>
        <dbReference type="ARBA" id="ARBA00022840"/>
    </source>
</evidence>
<proteinExistence type="inferred from homology"/>
<dbReference type="InterPro" id="IPR027417">
    <property type="entry name" value="P-loop_NTPase"/>
</dbReference>
<dbReference type="GO" id="GO:0005524">
    <property type="term" value="F:ATP binding"/>
    <property type="evidence" value="ECO:0007669"/>
    <property type="project" value="UniProtKB-KW"/>
</dbReference>
<keyword evidence="3" id="KW-0547">Nucleotide-binding</keyword>
<dbReference type="InterPro" id="IPR050166">
    <property type="entry name" value="ABC_transporter_ATP-bind"/>
</dbReference>